<name>A0A2H9TNI7_9FUNG</name>
<reference evidence="2 3" key="1">
    <citation type="submission" date="2016-10" db="EMBL/GenBank/DDBJ databases">
        <title>The genome of Paramicrosporidium saccamoebae is the missing link in understanding Cryptomycota and Microsporidia evolution.</title>
        <authorList>
            <person name="Quandt C.A."/>
            <person name="Beaudet D."/>
            <person name="Corsaro D."/>
            <person name="Michel R."/>
            <person name="Corradi N."/>
            <person name="James T."/>
        </authorList>
    </citation>
    <scope>NUCLEOTIDE SEQUENCE [LARGE SCALE GENOMIC DNA]</scope>
    <source>
        <strain evidence="2 3">KSL3</strain>
    </source>
</reference>
<evidence type="ECO:0000313" key="2">
    <source>
        <dbReference type="EMBL" id="PJF19289.1"/>
    </source>
</evidence>
<feature type="coiled-coil region" evidence="1">
    <location>
        <begin position="87"/>
        <end position="198"/>
    </location>
</feature>
<feature type="coiled-coil region" evidence="1">
    <location>
        <begin position="251"/>
        <end position="317"/>
    </location>
</feature>
<keyword evidence="1" id="KW-0175">Coiled coil</keyword>
<dbReference type="STRING" id="1246581.A0A2H9TNI7"/>
<keyword evidence="3" id="KW-1185">Reference proteome</keyword>
<dbReference type="Proteomes" id="UP000240830">
    <property type="component" value="Unassembled WGS sequence"/>
</dbReference>
<dbReference type="EMBL" id="MTSL01000070">
    <property type="protein sequence ID" value="PJF19289.1"/>
    <property type="molecule type" value="Genomic_DNA"/>
</dbReference>
<accession>A0A2H9TNI7</accession>
<evidence type="ECO:0000256" key="1">
    <source>
        <dbReference type="SAM" id="Coils"/>
    </source>
</evidence>
<evidence type="ECO:0000313" key="3">
    <source>
        <dbReference type="Proteomes" id="UP000240830"/>
    </source>
</evidence>
<dbReference type="Gene3D" id="1.10.287.1490">
    <property type="match status" value="1"/>
</dbReference>
<comment type="caution">
    <text evidence="2">The sequence shown here is derived from an EMBL/GenBank/DDBJ whole genome shotgun (WGS) entry which is preliminary data.</text>
</comment>
<dbReference type="SUPFAM" id="SSF57997">
    <property type="entry name" value="Tropomyosin"/>
    <property type="match status" value="1"/>
</dbReference>
<feature type="coiled-coil region" evidence="1">
    <location>
        <begin position="409"/>
        <end position="436"/>
    </location>
</feature>
<sequence>MQEERHQESELQAHQTGILTQRLHETLVQAENIMKEEMDHTRQLEKDMIEVHPNWINCLQTKLDLERQSREWEVGMAEERRRIEGELNMLNVQCQAKQAQVRHLEEERRRAEASRATLEHERAAILSDLNGAHQGEQDSRVRHDEISSRLSSLEEQIRTTERMQLNLIQRKNEIGPELEKYQQDVRTQQEQLNSFKASYSATNQELMRWEGMLAKAKADYDRAVGLILDSQAGADENRGVYDALKSSVGNNEEKLKRARDTAQRAMELKNQATALKNQHETQLKALQGENQTLSARKDELQRQIEELMRQQAHVIDQLNTNMSSQGQLQQEIQCLQHDEKQANDFYQDTLGLQRSLEQSVRESRESLGNQQSLIESFMAKKSEAERGKREAEALLKPAQDQMERLSPRMAEYRSRVQELEDSVNGLQETIAALEPEWNELEYRIKEHQSHLEKFHSNIAPVREELRAANTSMNNCTQQMRVLTRRHDDIDKQLQVGHEDFDRRITMCYAEISNLQGRAEECEKRLSSVPRSNPILAQLYQHEEQRAFVVEQIKQELHSNPPAELNAQLAREAEAVMRAEFASGLLSRQKQIESEAKDLASLRTLTEPKITVDQQATGRLFGEHLTGADYRKLASTVVELTEQHHIFAQ</sequence>
<protein>
    <submittedName>
        <fullName evidence="2">Uncharacterized protein</fullName>
    </submittedName>
</protein>
<proteinExistence type="predicted"/>
<dbReference type="AlphaFoldDB" id="A0A2H9TNI7"/>
<gene>
    <name evidence="2" type="ORF">PSACC_00896</name>
</gene>
<organism evidence="2 3">
    <name type="scientific">Paramicrosporidium saccamoebae</name>
    <dbReference type="NCBI Taxonomy" id="1246581"/>
    <lineage>
        <taxon>Eukaryota</taxon>
        <taxon>Fungi</taxon>
        <taxon>Fungi incertae sedis</taxon>
        <taxon>Cryptomycota</taxon>
        <taxon>Cryptomycota incertae sedis</taxon>
        <taxon>Paramicrosporidium</taxon>
    </lineage>
</organism>